<sequence length="110" mass="11635">MALPAPRPAIHIGRGRCGAEPASTSRRPRLRPSSSGASTSRMTTAVTTTPTVGSHAVTNHPSVFLFLDLNRRRCSWRRTADGHNRGGPPAYSTLSRSAVLHGRSTTGSGC</sequence>
<proteinExistence type="predicted"/>
<dbReference type="EMBL" id="AP008218">
    <property type="protein sequence ID" value="BAF29941.1"/>
    <property type="molecule type" value="Genomic_DNA"/>
</dbReference>
<accession>Q0IMX4</accession>
<dbReference type="Proteomes" id="UP000000763">
    <property type="component" value="Chromosome 12"/>
</dbReference>
<dbReference type="AlphaFoldDB" id="Q0IMX4"/>
<protein>
    <submittedName>
        <fullName evidence="2">Os12g0532600 protein</fullName>
    </submittedName>
</protein>
<reference evidence="2 3" key="1">
    <citation type="journal article" date="2005" name="Nature">
        <title>The map-based sequence of the rice genome.</title>
        <authorList>
            <consortium name="International rice genome sequencing project (IRGSP)"/>
            <person name="Matsumoto T."/>
            <person name="Wu J."/>
            <person name="Kanamori H."/>
            <person name="Katayose Y."/>
            <person name="Fujisawa M."/>
            <person name="Namiki N."/>
            <person name="Mizuno H."/>
            <person name="Yamamoto K."/>
            <person name="Antonio B.A."/>
            <person name="Baba T."/>
            <person name="Sakata K."/>
            <person name="Nagamura Y."/>
            <person name="Aoki H."/>
            <person name="Arikawa K."/>
            <person name="Arita K."/>
            <person name="Bito T."/>
            <person name="Chiden Y."/>
            <person name="Fujitsuka N."/>
            <person name="Fukunaka R."/>
            <person name="Hamada M."/>
            <person name="Harada C."/>
            <person name="Hayashi A."/>
            <person name="Hijishita S."/>
            <person name="Honda M."/>
            <person name="Hosokawa S."/>
            <person name="Ichikawa Y."/>
            <person name="Idonuma A."/>
            <person name="Iijima M."/>
            <person name="Ikeda M."/>
            <person name="Ikeno M."/>
            <person name="Ito K."/>
            <person name="Ito S."/>
            <person name="Ito T."/>
            <person name="Ito Y."/>
            <person name="Ito Y."/>
            <person name="Iwabuchi A."/>
            <person name="Kamiya K."/>
            <person name="Karasawa W."/>
            <person name="Kurita K."/>
            <person name="Katagiri S."/>
            <person name="Kikuta A."/>
            <person name="Kobayashi H."/>
            <person name="Kobayashi N."/>
            <person name="Machita K."/>
            <person name="Maehara T."/>
            <person name="Masukawa M."/>
            <person name="Mizubayashi T."/>
            <person name="Mukai Y."/>
            <person name="Nagasaki H."/>
            <person name="Nagata Y."/>
            <person name="Naito S."/>
            <person name="Nakashima M."/>
            <person name="Nakama Y."/>
            <person name="Nakamichi Y."/>
            <person name="Nakamura M."/>
            <person name="Meguro A."/>
            <person name="Negishi M."/>
            <person name="Ohta I."/>
            <person name="Ohta T."/>
            <person name="Okamoto M."/>
            <person name="Ono N."/>
            <person name="Saji S."/>
            <person name="Sakaguchi M."/>
            <person name="Sakai K."/>
            <person name="Shibata M."/>
            <person name="Shimokawa T."/>
            <person name="Song J."/>
            <person name="Takazaki Y."/>
            <person name="Terasawa K."/>
            <person name="Tsugane M."/>
            <person name="Tsuji K."/>
            <person name="Ueda S."/>
            <person name="Waki K."/>
            <person name="Yamagata H."/>
            <person name="Yamamoto M."/>
            <person name="Yamamoto S."/>
            <person name="Yamane H."/>
            <person name="Yoshiki S."/>
            <person name="Yoshihara R."/>
            <person name="Yukawa K."/>
            <person name="Zhong H."/>
            <person name="Yano M."/>
            <person name="Yuan Q."/>
            <person name="Ouyang S."/>
            <person name="Liu J."/>
            <person name="Jones K.M."/>
            <person name="Gansberger K."/>
            <person name="Moffat K."/>
            <person name="Hill J."/>
            <person name="Bera J."/>
            <person name="Fadrosh D."/>
            <person name="Jin S."/>
            <person name="Johri S."/>
            <person name="Kim M."/>
            <person name="Overton L."/>
            <person name="Reardon M."/>
            <person name="Tsitrin T."/>
            <person name="Vuong H."/>
            <person name="Weaver B."/>
            <person name="Ciecko A."/>
            <person name="Tallon L."/>
            <person name="Jackson J."/>
            <person name="Pai G."/>
            <person name="Aken S.V."/>
            <person name="Utterback T."/>
            <person name="Reidmuller S."/>
            <person name="Feldblyum T."/>
            <person name="Hsiao J."/>
            <person name="Zismann V."/>
            <person name="Iobst S."/>
            <person name="de Vazeille A.R."/>
            <person name="Buell C.R."/>
            <person name="Ying K."/>
            <person name="Li Y."/>
            <person name="Lu T."/>
            <person name="Huang Y."/>
            <person name="Zhao Q."/>
            <person name="Feng Q."/>
            <person name="Zhang L."/>
            <person name="Zhu J."/>
            <person name="Weng Q."/>
            <person name="Mu J."/>
            <person name="Lu Y."/>
            <person name="Fan D."/>
            <person name="Liu Y."/>
            <person name="Guan J."/>
            <person name="Zhang Y."/>
            <person name="Yu S."/>
            <person name="Liu X."/>
            <person name="Zhang Y."/>
            <person name="Hong G."/>
            <person name="Han B."/>
            <person name="Choisne N."/>
            <person name="Demange N."/>
            <person name="Orjeda G."/>
            <person name="Samain S."/>
            <person name="Cattolico L."/>
            <person name="Pelletier E."/>
            <person name="Couloux A."/>
            <person name="Segurens B."/>
            <person name="Wincker P."/>
            <person name="D'Hont A."/>
            <person name="Scarpelli C."/>
            <person name="Weissenbach J."/>
            <person name="Salanoubat M."/>
            <person name="Quetier F."/>
            <person name="Yu Y."/>
            <person name="Kim H.R."/>
            <person name="Rambo T."/>
            <person name="Currie J."/>
            <person name="Collura K."/>
            <person name="Luo M."/>
            <person name="Yang T."/>
            <person name="Ammiraju J.S.S."/>
            <person name="Engler F."/>
            <person name="Soderlund C."/>
            <person name="Wing R.A."/>
            <person name="Palmer L.E."/>
            <person name="de la Bastide M."/>
            <person name="Spiegel L."/>
            <person name="Nascimento L."/>
            <person name="Zutavern T."/>
            <person name="O'Shaughnessy A."/>
            <person name="Dike S."/>
            <person name="Dedhia N."/>
            <person name="Preston R."/>
            <person name="Balija V."/>
            <person name="McCombie W.R."/>
            <person name="Chow T."/>
            <person name="Chen H."/>
            <person name="Chung M."/>
            <person name="Chen C."/>
            <person name="Shaw J."/>
            <person name="Wu H."/>
            <person name="Hsiao K."/>
            <person name="Chao Y."/>
            <person name="Chu M."/>
            <person name="Cheng C."/>
            <person name="Hour A."/>
            <person name="Lee P."/>
            <person name="Lin S."/>
            <person name="Lin Y."/>
            <person name="Liou J."/>
            <person name="Liu S."/>
            <person name="Hsing Y."/>
            <person name="Raghuvanshi S."/>
            <person name="Mohanty A."/>
            <person name="Bharti A.K."/>
            <person name="Gaur A."/>
            <person name="Gupta V."/>
            <person name="Kumar D."/>
            <person name="Ravi V."/>
            <person name="Vij S."/>
            <person name="Kapur A."/>
            <person name="Khurana P."/>
            <person name="Khurana P."/>
            <person name="Khurana J.P."/>
            <person name="Tyagi A.K."/>
            <person name="Gaikwad K."/>
            <person name="Singh A."/>
            <person name="Dalal V."/>
            <person name="Srivastava S."/>
            <person name="Dixit A."/>
            <person name="Pal A.K."/>
            <person name="Ghazi I.A."/>
            <person name="Yadav M."/>
            <person name="Pandit A."/>
            <person name="Bhargava A."/>
            <person name="Sureshbabu K."/>
            <person name="Batra K."/>
            <person name="Sharma T.R."/>
            <person name="Mohapatra T."/>
            <person name="Singh N.K."/>
            <person name="Messing J."/>
            <person name="Nelson A.B."/>
            <person name="Fuks G."/>
            <person name="Kavchok S."/>
            <person name="Keizer G."/>
            <person name="Linton E."/>
            <person name="Llaca V."/>
            <person name="Song R."/>
            <person name="Tanyolac B."/>
            <person name="Young S."/>
            <person name="Ho-Il K."/>
            <person name="Hahn J.H."/>
            <person name="Sangsakoo G."/>
            <person name="Vanavichit A."/>
            <person name="de Mattos Luiz.A.T."/>
            <person name="Zimmer P.D."/>
            <person name="Malone G."/>
            <person name="Dellagostin O."/>
            <person name="de Oliveira A.C."/>
            <person name="Bevan M."/>
            <person name="Bancroft I."/>
            <person name="Minx P."/>
            <person name="Cordum H."/>
            <person name="Wilson R."/>
            <person name="Cheng Z."/>
            <person name="Jin W."/>
            <person name="Jiang J."/>
            <person name="Leong S.A."/>
            <person name="Iwama H."/>
            <person name="Gojobori T."/>
            <person name="Itoh T."/>
            <person name="Niimura Y."/>
            <person name="Fujii Y."/>
            <person name="Habara T."/>
            <person name="Sakai H."/>
            <person name="Sato Y."/>
            <person name="Wilson G."/>
            <person name="Kumar K."/>
            <person name="McCouch S."/>
            <person name="Juretic N."/>
            <person name="Hoen D."/>
            <person name="Wright S."/>
            <person name="Bruskiewich R."/>
            <person name="Bureau T."/>
            <person name="Miyao A."/>
            <person name="Hirochika H."/>
            <person name="Nishikawa T."/>
            <person name="Kadowaki K."/>
            <person name="Sugiura M."/>
            <person name="Burr B."/>
            <person name="Sasaki T."/>
        </authorList>
    </citation>
    <scope>NUCLEOTIDE SEQUENCE [LARGE SCALE GENOMIC DNA]</scope>
    <source>
        <strain evidence="3">cv. Nipponbare</strain>
    </source>
</reference>
<organism evidence="2 3">
    <name type="scientific">Oryza sativa subsp. japonica</name>
    <name type="common">Rice</name>
    <dbReference type="NCBI Taxonomy" id="39947"/>
    <lineage>
        <taxon>Eukaryota</taxon>
        <taxon>Viridiplantae</taxon>
        <taxon>Streptophyta</taxon>
        <taxon>Embryophyta</taxon>
        <taxon>Tracheophyta</taxon>
        <taxon>Spermatophyta</taxon>
        <taxon>Magnoliopsida</taxon>
        <taxon>Liliopsida</taxon>
        <taxon>Poales</taxon>
        <taxon>Poaceae</taxon>
        <taxon>BOP clade</taxon>
        <taxon>Oryzoideae</taxon>
        <taxon>Oryzeae</taxon>
        <taxon>Oryzinae</taxon>
        <taxon>Oryza</taxon>
        <taxon>Oryza sativa</taxon>
    </lineage>
</organism>
<evidence type="ECO:0000313" key="2">
    <source>
        <dbReference type="EMBL" id="BAF29941.1"/>
    </source>
</evidence>
<feature type="region of interest" description="Disordered" evidence="1">
    <location>
        <begin position="1"/>
        <end position="55"/>
    </location>
</feature>
<evidence type="ECO:0000256" key="1">
    <source>
        <dbReference type="SAM" id="MobiDB-lite"/>
    </source>
</evidence>
<dbReference type="KEGG" id="dosa:Os12g0532600"/>
<feature type="compositionally biased region" description="Low complexity" evidence="1">
    <location>
        <begin position="21"/>
        <end position="51"/>
    </location>
</feature>
<evidence type="ECO:0000313" key="3">
    <source>
        <dbReference type="Proteomes" id="UP000000763"/>
    </source>
</evidence>
<reference evidence="3" key="2">
    <citation type="journal article" date="2008" name="Nucleic Acids Res.">
        <title>The rice annotation project database (RAP-DB): 2008 update.</title>
        <authorList>
            <consortium name="The rice annotation project (RAP)"/>
        </authorList>
    </citation>
    <scope>GENOME REANNOTATION</scope>
    <source>
        <strain evidence="3">cv. Nipponbare</strain>
    </source>
</reference>
<gene>
    <name evidence="2" type="ordered locus">Os12g0532600</name>
</gene>
<name>Q0IMX4_ORYSJ</name>